<dbReference type="PANTHER" id="PTHR47272">
    <property type="entry name" value="DDE_TNP_1_7 DOMAIN-CONTAINING PROTEIN"/>
    <property type="match status" value="1"/>
</dbReference>
<dbReference type="PANTHER" id="PTHR47272:SF1">
    <property type="entry name" value="PIGGYBAC TRANSPOSABLE ELEMENT-DERIVED PROTEIN 3-LIKE"/>
    <property type="match status" value="1"/>
</dbReference>
<protein>
    <recommendedName>
        <fullName evidence="4">PiggyBac transposable element-derived protein 4 C-terminal zinc-ribbon domain-containing protein</fullName>
    </recommendedName>
</protein>
<accession>A0ABQ8SXY8</accession>
<sequence length="87" mass="10231">MTIKKRDCPSNDSVSTSKETTPKRTPLVPRPVDDARDDTIDHWPFHIENKQKCKLCMKVYSRLKCIKCNKSLCLTKDKNCFLKYHMK</sequence>
<dbReference type="EMBL" id="JAJSOF020000019">
    <property type="protein sequence ID" value="KAJ4438315.1"/>
    <property type="molecule type" value="Genomic_DNA"/>
</dbReference>
<feature type="compositionally biased region" description="Polar residues" evidence="1">
    <location>
        <begin position="10"/>
        <end position="19"/>
    </location>
</feature>
<gene>
    <name evidence="2" type="ORF">ANN_14257</name>
</gene>
<dbReference type="Proteomes" id="UP001148838">
    <property type="component" value="Unassembled WGS sequence"/>
</dbReference>
<reference evidence="2 3" key="1">
    <citation type="journal article" date="2022" name="Allergy">
        <title>Genome assembly and annotation of Periplaneta americana reveal a comprehensive cockroach allergen profile.</title>
        <authorList>
            <person name="Wang L."/>
            <person name="Xiong Q."/>
            <person name="Saelim N."/>
            <person name="Wang L."/>
            <person name="Nong W."/>
            <person name="Wan A.T."/>
            <person name="Shi M."/>
            <person name="Liu X."/>
            <person name="Cao Q."/>
            <person name="Hui J.H.L."/>
            <person name="Sookrung N."/>
            <person name="Leung T.F."/>
            <person name="Tungtrongchitr A."/>
            <person name="Tsui S.K.W."/>
        </authorList>
    </citation>
    <scope>NUCLEOTIDE SEQUENCE [LARGE SCALE GENOMIC DNA]</scope>
    <source>
        <strain evidence="2">PWHHKU_190912</strain>
    </source>
</reference>
<organism evidence="2 3">
    <name type="scientific">Periplaneta americana</name>
    <name type="common">American cockroach</name>
    <name type="synonym">Blatta americana</name>
    <dbReference type="NCBI Taxonomy" id="6978"/>
    <lineage>
        <taxon>Eukaryota</taxon>
        <taxon>Metazoa</taxon>
        <taxon>Ecdysozoa</taxon>
        <taxon>Arthropoda</taxon>
        <taxon>Hexapoda</taxon>
        <taxon>Insecta</taxon>
        <taxon>Pterygota</taxon>
        <taxon>Neoptera</taxon>
        <taxon>Polyneoptera</taxon>
        <taxon>Dictyoptera</taxon>
        <taxon>Blattodea</taxon>
        <taxon>Blattoidea</taxon>
        <taxon>Blattidae</taxon>
        <taxon>Blattinae</taxon>
        <taxon>Periplaneta</taxon>
    </lineage>
</organism>
<comment type="caution">
    <text evidence="2">The sequence shown here is derived from an EMBL/GenBank/DDBJ whole genome shotgun (WGS) entry which is preliminary data.</text>
</comment>
<evidence type="ECO:0000256" key="1">
    <source>
        <dbReference type="SAM" id="MobiDB-lite"/>
    </source>
</evidence>
<name>A0ABQ8SXY8_PERAM</name>
<keyword evidence="3" id="KW-1185">Reference proteome</keyword>
<evidence type="ECO:0008006" key="4">
    <source>
        <dbReference type="Google" id="ProtNLM"/>
    </source>
</evidence>
<evidence type="ECO:0000313" key="2">
    <source>
        <dbReference type="EMBL" id="KAJ4438315.1"/>
    </source>
</evidence>
<evidence type="ECO:0000313" key="3">
    <source>
        <dbReference type="Proteomes" id="UP001148838"/>
    </source>
</evidence>
<feature type="region of interest" description="Disordered" evidence="1">
    <location>
        <begin position="1"/>
        <end position="35"/>
    </location>
</feature>
<proteinExistence type="predicted"/>